<dbReference type="EMBL" id="JAFLEQ010000017">
    <property type="protein sequence ID" value="MBN9645013.1"/>
    <property type="molecule type" value="Genomic_DNA"/>
</dbReference>
<accession>A0A939E1K1</accession>
<dbReference type="CDD" id="cd04301">
    <property type="entry name" value="NAT_SF"/>
    <property type="match status" value="1"/>
</dbReference>
<organism evidence="3 4">
    <name type="scientific">Corynebacterium mendelii</name>
    <dbReference type="NCBI Taxonomy" id="2765362"/>
    <lineage>
        <taxon>Bacteria</taxon>
        <taxon>Bacillati</taxon>
        <taxon>Actinomycetota</taxon>
        <taxon>Actinomycetes</taxon>
        <taxon>Mycobacteriales</taxon>
        <taxon>Corynebacteriaceae</taxon>
        <taxon>Corynebacterium</taxon>
    </lineage>
</organism>
<dbReference type="InterPro" id="IPR016181">
    <property type="entry name" value="Acyl_CoA_acyltransferase"/>
</dbReference>
<dbReference type="GO" id="GO:0016747">
    <property type="term" value="F:acyltransferase activity, transferring groups other than amino-acyl groups"/>
    <property type="evidence" value="ECO:0007669"/>
    <property type="project" value="InterPro"/>
</dbReference>
<protein>
    <submittedName>
        <fullName evidence="3">N-acetyltransferase</fullName>
    </submittedName>
</protein>
<dbReference type="InterPro" id="IPR000182">
    <property type="entry name" value="GNAT_dom"/>
</dbReference>
<evidence type="ECO:0000259" key="2">
    <source>
        <dbReference type="PROSITE" id="PS51729"/>
    </source>
</evidence>
<dbReference type="AlphaFoldDB" id="A0A939E1K1"/>
<dbReference type="InterPro" id="IPR031165">
    <property type="entry name" value="GNAT_YJDJ"/>
</dbReference>
<proteinExistence type="predicted"/>
<dbReference type="Gene3D" id="3.40.630.30">
    <property type="match status" value="1"/>
</dbReference>
<feature type="domain" description="N-acetyltransferase" evidence="1">
    <location>
        <begin position="1"/>
        <end position="99"/>
    </location>
</feature>
<gene>
    <name evidence="3" type="ORF">JZY06_10375</name>
</gene>
<dbReference type="InterPro" id="IPR045057">
    <property type="entry name" value="Gcn5-rel_NAT"/>
</dbReference>
<sequence length="99" mass="11020">MPQTNHTITHDSDHHRYLLAVDGQQAGVAEYRDLQPRLREFFHTVIDPAHRGKGLSHPLIEAALADAVDSGYRIVPSCSAVEHFISKNPEYADHVAGRP</sequence>
<dbReference type="PANTHER" id="PTHR31435">
    <property type="entry name" value="PROTEIN NATD1"/>
    <property type="match status" value="1"/>
</dbReference>
<dbReference type="PROSITE" id="PS51186">
    <property type="entry name" value="GNAT"/>
    <property type="match status" value="1"/>
</dbReference>
<dbReference type="Proteomes" id="UP000664332">
    <property type="component" value="Unassembled WGS sequence"/>
</dbReference>
<name>A0A939E1K1_9CORY</name>
<evidence type="ECO:0000259" key="1">
    <source>
        <dbReference type="PROSITE" id="PS51186"/>
    </source>
</evidence>
<keyword evidence="4" id="KW-1185">Reference proteome</keyword>
<evidence type="ECO:0000313" key="4">
    <source>
        <dbReference type="Proteomes" id="UP000664332"/>
    </source>
</evidence>
<reference evidence="3" key="1">
    <citation type="submission" date="2021-03" db="EMBL/GenBank/DDBJ databases">
        <authorList>
            <person name="Sun Q."/>
        </authorList>
    </citation>
    <scope>NUCLEOTIDE SEQUENCE</scope>
    <source>
        <strain evidence="3">CCM 8862</strain>
    </source>
</reference>
<dbReference type="PANTHER" id="PTHR31435:SF9">
    <property type="entry name" value="PROTEIN NATD1"/>
    <property type="match status" value="1"/>
</dbReference>
<feature type="domain" description="N-acetyltransferase" evidence="2">
    <location>
        <begin position="9"/>
        <end position="96"/>
    </location>
</feature>
<evidence type="ECO:0000313" key="3">
    <source>
        <dbReference type="EMBL" id="MBN9645013.1"/>
    </source>
</evidence>
<dbReference type="PROSITE" id="PS51729">
    <property type="entry name" value="GNAT_YJDJ"/>
    <property type="match status" value="1"/>
</dbReference>
<dbReference type="SUPFAM" id="SSF55729">
    <property type="entry name" value="Acyl-CoA N-acyltransferases (Nat)"/>
    <property type="match status" value="1"/>
</dbReference>
<comment type="caution">
    <text evidence="3">The sequence shown here is derived from an EMBL/GenBank/DDBJ whole genome shotgun (WGS) entry which is preliminary data.</text>
</comment>
<dbReference type="Pfam" id="PF14542">
    <property type="entry name" value="Acetyltransf_CG"/>
    <property type="match status" value="1"/>
</dbReference>